<keyword evidence="7" id="KW-1185">Reference proteome</keyword>
<keyword evidence="2" id="KW-0539">Nucleus</keyword>
<evidence type="ECO:0000256" key="1">
    <source>
        <dbReference type="ARBA" id="ARBA00004123"/>
    </source>
</evidence>
<evidence type="ECO:0000313" key="6">
    <source>
        <dbReference type="EMBL" id="KAL0067674.1"/>
    </source>
</evidence>
<reference evidence="6 7" key="1">
    <citation type="submission" date="2024-05" db="EMBL/GenBank/DDBJ databases">
        <title>A draft genome resource for the thread blight pathogen Marasmius tenuissimus strain MS-2.</title>
        <authorList>
            <person name="Yulfo-Soto G.E."/>
            <person name="Baruah I.K."/>
            <person name="Amoako-Attah I."/>
            <person name="Bukari Y."/>
            <person name="Meinhardt L.W."/>
            <person name="Bailey B.A."/>
            <person name="Cohen S.P."/>
        </authorList>
    </citation>
    <scope>NUCLEOTIDE SEQUENCE [LARGE SCALE GENOMIC DNA]</scope>
    <source>
        <strain evidence="6 7">MS-2</strain>
    </source>
</reference>
<feature type="compositionally biased region" description="Pro residues" evidence="4">
    <location>
        <begin position="106"/>
        <end position="120"/>
    </location>
</feature>
<feature type="compositionally biased region" description="Basic and acidic residues" evidence="4">
    <location>
        <begin position="194"/>
        <end position="207"/>
    </location>
</feature>
<dbReference type="Pfam" id="PF24245">
    <property type="entry name" value="INO80F"/>
    <property type="match status" value="1"/>
</dbReference>
<gene>
    <name evidence="6" type="ORF">AAF712_005389</name>
</gene>
<evidence type="ECO:0000256" key="3">
    <source>
        <dbReference type="SAM" id="Coils"/>
    </source>
</evidence>
<feature type="region of interest" description="Disordered" evidence="4">
    <location>
        <begin position="95"/>
        <end position="531"/>
    </location>
</feature>
<evidence type="ECO:0000256" key="2">
    <source>
        <dbReference type="ARBA" id="ARBA00023242"/>
    </source>
</evidence>
<evidence type="ECO:0000313" key="7">
    <source>
        <dbReference type="Proteomes" id="UP001437256"/>
    </source>
</evidence>
<evidence type="ECO:0000256" key="4">
    <source>
        <dbReference type="SAM" id="MobiDB-lite"/>
    </source>
</evidence>
<feature type="region of interest" description="Disordered" evidence="4">
    <location>
        <begin position="1"/>
        <end position="38"/>
    </location>
</feature>
<feature type="coiled-coil region" evidence="3">
    <location>
        <begin position="40"/>
        <end position="67"/>
    </location>
</feature>
<feature type="compositionally biased region" description="Polar residues" evidence="4">
    <location>
        <begin position="273"/>
        <end position="283"/>
    </location>
</feature>
<accession>A0ABR3A3W0</accession>
<dbReference type="Proteomes" id="UP001437256">
    <property type="component" value="Unassembled WGS sequence"/>
</dbReference>
<feature type="compositionally biased region" description="Basic and acidic residues" evidence="4">
    <location>
        <begin position="441"/>
        <end position="455"/>
    </location>
</feature>
<sequence length="531" mass="59178">MSRNPSPGPLSHPIPPPSAAPSARQKSKNIPMGITAGAEDVKYQAKYKELKRKVKEIEQDNDKLHFKVLQAKRNIQRMKVERAILYERLAAFPPSPELHDRQSLPPMNPIPLPPPSIPHPGHPDPNYIRTRVPAGPDGRPVTVMDATIGPGVAPPLPLHNSRQPSGGSDARQLPPLPLPPMQALDAPTSPISRSQHDSPSMHHERTSSRSHSSSRSRHPPPPQGYHHLPPHPQYDTVPPMHHHTLHSPPLSERRRHDIHDMEGSRAPPPPLSPQETSRSSSASNRDRVHNHQRLGPGTYINRDDQAARDREQRDYEREREWELEQRERERDVGFRDSNSRSTAVHPSSHHHSHSPPAVHRSSRREPPPHPSHHSRMREEVYYQDIPAGSGKHSRSDTPGSGASGHGPASDSPRGAGSQYPPYELDRQQRPYKLQPVSEPMVHPEDRSPSQSRGDRNGGSMYTTSDSDHRKGKMVLNEAGGTMDVDNSAYPAEDSPTGSGSASYPHHQDRDRGLKRYHRGGSDSQEDVRMGP</sequence>
<feature type="compositionally biased region" description="Pro residues" evidence="4">
    <location>
        <begin position="1"/>
        <end position="19"/>
    </location>
</feature>
<evidence type="ECO:0000259" key="5">
    <source>
        <dbReference type="Pfam" id="PF24245"/>
    </source>
</evidence>
<feature type="domain" description="INO80 complex subunit F" evidence="5">
    <location>
        <begin position="43"/>
        <end position="89"/>
    </location>
</feature>
<comment type="subcellular location">
    <subcellularLocation>
        <location evidence="1">Nucleus</location>
    </subcellularLocation>
</comment>
<organism evidence="6 7">
    <name type="scientific">Marasmius tenuissimus</name>
    <dbReference type="NCBI Taxonomy" id="585030"/>
    <lineage>
        <taxon>Eukaryota</taxon>
        <taxon>Fungi</taxon>
        <taxon>Dikarya</taxon>
        <taxon>Basidiomycota</taxon>
        <taxon>Agaricomycotina</taxon>
        <taxon>Agaricomycetes</taxon>
        <taxon>Agaricomycetidae</taxon>
        <taxon>Agaricales</taxon>
        <taxon>Marasmiineae</taxon>
        <taxon>Marasmiaceae</taxon>
        <taxon>Marasmius</taxon>
    </lineage>
</organism>
<feature type="compositionally biased region" description="Basic and acidic residues" evidence="4">
    <location>
        <begin position="251"/>
        <end position="263"/>
    </location>
</feature>
<protein>
    <recommendedName>
        <fullName evidence="5">INO80 complex subunit F domain-containing protein</fullName>
    </recommendedName>
</protein>
<proteinExistence type="predicted"/>
<dbReference type="InterPro" id="IPR056513">
    <property type="entry name" value="INO80F"/>
</dbReference>
<name>A0ABR3A3W0_9AGAR</name>
<comment type="caution">
    <text evidence="6">The sequence shown here is derived from an EMBL/GenBank/DDBJ whole genome shotgun (WGS) entry which is preliminary data.</text>
</comment>
<dbReference type="EMBL" id="JBBXMP010000024">
    <property type="protein sequence ID" value="KAL0067674.1"/>
    <property type="molecule type" value="Genomic_DNA"/>
</dbReference>
<keyword evidence="3" id="KW-0175">Coiled coil</keyword>
<feature type="compositionally biased region" description="Basic and acidic residues" evidence="4">
    <location>
        <begin position="301"/>
        <end position="338"/>
    </location>
</feature>